<dbReference type="AlphaFoldDB" id="A0A6P1ME71"/>
<organism evidence="1 2">
    <name type="scientific">Tichowtungia aerotolerans</name>
    <dbReference type="NCBI Taxonomy" id="2697043"/>
    <lineage>
        <taxon>Bacteria</taxon>
        <taxon>Pseudomonadati</taxon>
        <taxon>Kiritimatiellota</taxon>
        <taxon>Tichowtungiia</taxon>
        <taxon>Tichowtungiales</taxon>
        <taxon>Tichowtungiaceae</taxon>
        <taxon>Tichowtungia</taxon>
    </lineage>
</organism>
<protein>
    <submittedName>
        <fullName evidence="1">Uncharacterized protein</fullName>
    </submittedName>
</protein>
<accession>A0A6P1ME71</accession>
<gene>
    <name evidence="1" type="ORF">GT409_07940</name>
</gene>
<sequence length="199" mass="22505">MSDQTIIVIFNRSWRSGVVIKIRKETGEEFVLEPGKKGASSPDNGQSYFPSCAARRPPCGKTCRLVDCLNPLADFLADIWGYQYLDMTIENKSMVHTFQGIRAQKAVIRILPLLISFSECPHLNPLTETESAFDLAVGTWLEGAPLIHNTHLKDHSDWKEQDARTHKQHAFEHILCWLRLRNERDAILNGVASAAMLFT</sequence>
<proteinExistence type="predicted"/>
<dbReference type="EMBL" id="CP047593">
    <property type="protein sequence ID" value="QHI69385.1"/>
    <property type="molecule type" value="Genomic_DNA"/>
</dbReference>
<dbReference type="Proteomes" id="UP000464954">
    <property type="component" value="Chromosome"/>
</dbReference>
<name>A0A6P1ME71_9BACT</name>
<dbReference type="RefSeq" id="WP_160628567.1">
    <property type="nucleotide sequence ID" value="NZ_CP047593.1"/>
</dbReference>
<reference evidence="1 2" key="1">
    <citation type="submission" date="2020-01" db="EMBL/GenBank/DDBJ databases">
        <title>Ponticoccus aerotolerans gen. nov., sp. nov., an anaerobic bacterium and proposal of Ponticoccusceae fam. nov., Ponticoccusles ord. nov. and Ponticoccuse classis nov. in the phylum Kiritimatiellaeota.</title>
        <authorList>
            <person name="Zhou L.Y."/>
            <person name="Du Z.J."/>
        </authorList>
    </citation>
    <scope>NUCLEOTIDE SEQUENCE [LARGE SCALE GENOMIC DNA]</scope>
    <source>
        <strain evidence="1 2">S-5007</strain>
    </source>
</reference>
<dbReference type="KEGG" id="taer:GT409_07940"/>
<evidence type="ECO:0000313" key="1">
    <source>
        <dbReference type="EMBL" id="QHI69385.1"/>
    </source>
</evidence>
<evidence type="ECO:0000313" key="2">
    <source>
        <dbReference type="Proteomes" id="UP000464954"/>
    </source>
</evidence>
<keyword evidence="2" id="KW-1185">Reference proteome</keyword>